<feature type="domain" description="Histidine kinase" evidence="12">
    <location>
        <begin position="240"/>
        <end position="455"/>
    </location>
</feature>
<comment type="catalytic activity">
    <reaction evidence="1">
        <text>ATP + protein L-histidine = ADP + protein N-phospho-L-histidine.</text>
        <dbReference type="EC" id="2.7.13.3"/>
    </reaction>
</comment>
<dbReference type="SMART" id="SM00388">
    <property type="entry name" value="HisKA"/>
    <property type="match status" value="1"/>
</dbReference>
<evidence type="ECO:0000256" key="10">
    <source>
        <dbReference type="ARBA" id="ARBA00023136"/>
    </source>
</evidence>
<evidence type="ECO:0000313" key="13">
    <source>
        <dbReference type="EMBL" id="CUN26125.1"/>
    </source>
</evidence>
<reference evidence="13 14" key="1">
    <citation type="submission" date="2015-09" db="EMBL/GenBank/DDBJ databases">
        <authorList>
            <consortium name="Pathogen Informatics"/>
        </authorList>
    </citation>
    <scope>NUCLEOTIDE SEQUENCE [LARGE SCALE GENOMIC DNA]</scope>
    <source>
        <strain evidence="13 14">2789STDY5608891</strain>
    </source>
</reference>
<keyword evidence="6 11" id="KW-0812">Transmembrane</keyword>
<dbReference type="SMART" id="SM00387">
    <property type="entry name" value="HATPase_c"/>
    <property type="match status" value="1"/>
</dbReference>
<dbReference type="Gene3D" id="1.10.287.130">
    <property type="match status" value="1"/>
</dbReference>
<accession>A0A173VIZ7</accession>
<evidence type="ECO:0000256" key="3">
    <source>
        <dbReference type="ARBA" id="ARBA00012438"/>
    </source>
</evidence>
<dbReference type="GO" id="GO:0005886">
    <property type="term" value="C:plasma membrane"/>
    <property type="evidence" value="ECO:0007669"/>
    <property type="project" value="TreeGrafter"/>
</dbReference>
<evidence type="ECO:0000256" key="5">
    <source>
        <dbReference type="ARBA" id="ARBA00022679"/>
    </source>
</evidence>
<dbReference type="PROSITE" id="PS50109">
    <property type="entry name" value="HIS_KIN"/>
    <property type="match status" value="1"/>
</dbReference>
<dbReference type="CDD" id="cd00082">
    <property type="entry name" value="HisKA"/>
    <property type="match status" value="1"/>
</dbReference>
<keyword evidence="8 11" id="KW-1133">Transmembrane helix</keyword>
<evidence type="ECO:0000313" key="14">
    <source>
        <dbReference type="Proteomes" id="UP000095492"/>
    </source>
</evidence>
<dbReference type="RefSeq" id="WP_055291177.1">
    <property type="nucleotide sequence ID" value="NZ_CP173382.1"/>
</dbReference>
<dbReference type="PRINTS" id="PR01780">
    <property type="entry name" value="LANTIREGPROT"/>
</dbReference>
<evidence type="ECO:0000256" key="8">
    <source>
        <dbReference type="ARBA" id="ARBA00022989"/>
    </source>
</evidence>
<keyword evidence="4" id="KW-0597">Phosphoprotein</keyword>
<dbReference type="STRING" id="39490.ERS852448_02893"/>
<evidence type="ECO:0000256" key="7">
    <source>
        <dbReference type="ARBA" id="ARBA00022777"/>
    </source>
</evidence>
<dbReference type="SUPFAM" id="SSF47384">
    <property type="entry name" value="Homodimeric domain of signal transducing histidine kinase"/>
    <property type="match status" value="1"/>
</dbReference>
<dbReference type="InterPro" id="IPR003661">
    <property type="entry name" value="HisK_dim/P_dom"/>
</dbReference>
<comment type="subcellular location">
    <subcellularLocation>
        <location evidence="2">Membrane</location>
        <topology evidence="2">Multi-pass membrane protein</topology>
    </subcellularLocation>
</comment>
<feature type="transmembrane region" description="Helical" evidence="11">
    <location>
        <begin position="151"/>
        <end position="169"/>
    </location>
</feature>
<organism evidence="13 14">
    <name type="scientific">Eubacterium ramulus</name>
    <dbReference type="NCBI Taxonomy" id="39490"/>
    <lineage>
        <taxon>Bacteria</taxon>
        <taxon>Bacillati</taxon>
        <taxon>Bacillota</taxon>
        <taxon>Clostridia</taxon>
        <taxon>Eubacteriales</taxon>
        <taxon>Eubacteriaceae</taxon>
        <taxon>Eubacterium</taxon>
    </lineage>
</organism>
<dbReference type="OrthoDB" id="84942at2"/>
<dbReference type="InterPro" id="IPR008358">
    <property type="entry name" value="Sig_transdc_His_kin/Pase_MprB"/>
</dbReference>
<dbReference type="SUPFAM" id="SSF55874">
    <property type="entry name" value="ATPase domain of HSP90 chaperone/DNA topoisomerase II/histidine kinase"/>
    <property type="match status" value="1"/>
</dbReference>
<dbReference type="InterPro" id="IPR005467">
    <property type="entry name" value="His_kinase_dom"/>
</dbReference>
<keyword evidence="5 13" id="KW-0808">Transferase</keyword>
<dbReference type="AlphaFoldDB" id="A0A173VIZ7"/>
<dbReference type="EC" id="2.7.13.3" evidence="3"/>
<dbReference type="GO" id="GO:0000155">
    <property type="term" value="F:phosphorelay sensor kinase activity"/>
    <property type="evidence" value="ECO:0007669"/>
    <property type="project" value="InterPro"/>
</dbReference>
<dbReference type="PANTHER" id="PTHR45528:SF8">
    <property type="entry name" value="HISTIDINE KINASE"/>
    <property type="match status" value="1"/>
</dbReference>
<dbReference type="InterPro" id="IPR003594">
    <property type="entry name" value="HATPase_dom"/>
</dbReference>
<dbReference type="Proteomes" id="UP000095492">
    <property type="component" value="Unassembled WGS sequence"/>
</dbReference>
<proteinExistence type="predicted"/>
<keyword evidence="9" id="KW-0902">Two-component regulatory system</keyword>
<keyword evidence="10 11" id="KW-0472">Membrane</keyword>
<evidence type="ECO:0000256" key="11">
    <source>
        <dbReference type="SAM" id="Phobius"/>
    </source>
</evidence>
<keyword evidence="7" id="KW-0418">Kinase</keyword>
<evidence type="ECO:0000256" key="2">
    <source>
        <dbReference type="ARBA" id="ARBA00004141"/>
    </source>
</evidence>
<dbReference type="Pfam" id="PF00512">
    <property type="entry name" value="HisKA"/>
    <property type="match status" value="1"/>
</dbReference>
<evidence type="ECO:0000256" key="1">
    <source>
        <dbReference type="ARBA" id="ARBA00000085"/>
    </source>
</evidence>
<dbReference type="Gene3D" id="3.30.565.10">
    <property type="entry name" value="Histidine kinase-like ATPase, C-terminal domain"/>
    <property type="match status" value="1"/>
</dbReference>
<sequence>MGRVKRSNALSWIFMRYVLVMLGSLVGLVIVAWLLLSLLISVGCIYPANYAEQKINEAYDTILRADKVTAEMIPALCDYIIFSENGEKIGGDLSEQYEQIAWNVAKYGNASGKYFYKVIVRENEYAVLQYRLTPQYHSAFLREHFIEPQNVMSIMSVIGAVAIIIIPSIRFGKRIKKQMQPVLDAIGQIKDQNLEYETSCSGIKEFDDCLSAIDDMRDALRESLEKQWKTEQEKKQQMSALAHDIKTPLTIVRGNAELLSETELTTEQKNNITYVLNGTTQIQSYVKQLIDVTKSWNCSDVTYTTVRLEDFFADIKEQALGLVEIYHQKIDWKAGQSDKKVTIAYDPMFRAVMNVIQNAVEHTKENGIIYIDAKEQDGRLTFIVEDSGSGFTKEALLHGTEQFFMDDTSRNGEAHYGMGLFFAKTVAEKYGGGIKLSNSENTGGARVEIFFLSSQETS</sequence>
<dbReference type="InterPro" id="IPR036890">
    <property type="entry name" value="HATPase_C_sf"/>
</dbReference>
<feature type="transmembrane region" description="Helical" evidence="11">
    <location>
        <begin position="12"/>
        <end position="36"/>
    </location>
</feature>
<dbReference type="PANTHER" id="PTHR45528">
    <property type="entry name" value="SENSOR HISTIDINE KINASE CPXA"/>
    <property type="match status" value="1"/>
</dbReference>
<dbReference type="GeneID" id="97391863"/>
<dbReference type="InterPro" id="IPR050398">
    <property type="entry name" value="HssS/ArlS-like"/>
</dbReference>
<evidence type="ECO:0000256" key="9">
    <source>
        <dbReference type="ARBA" id="ARBA00023012"/>
    </source>
</evidence>
<evidence type="ECO:0000256" key="4">
    <source>
        <dbReference type="ARBA" id="ARBA00022553"/>
    </source>
</evidence>
<dbReference type="InterPro" id="IPR036097">
    <property type="entry name" value="HisK_dim/P_sf"/>
</dbReference>
<evidence type="ECO:0000256" key="6">
    <source>
        <dbReference type="ARBA" id="ARBA00022692"/>
    </source>
</evidence>
<dbReference type="EMBL" id="CYYA01000030">
    <property type="protein sequence ID" value="CUN26125.1"/>
    <property type="molecule type" value="Genomic_DNA"/>
</dbReference>
<dbReference type="Pfam" id="PF02518">
    <property type="entry name" value="HATPase_c"/>
    <property type="match status" value="1"/>
</dbReference>
<evidence type="ECO:0000259" key="12">
    <source>
        <dbReference type="PROSITE" id="PS50109"/>
    </source>
</evidence>
<name>A0A173VIZ7_EUBRA</name>
<protein>
    <recommendedName>
        <fullName evidence="3">histidine kinase</fullName>
        <ecNumber evidence="3">2.7.13.3</ecNumber>
    </recommendedName>
</protein>
<gene>
    <name evidence="13" type="primary">creC</name>
    <name evidence="13" type="ORF">ERS852448_02893</name>
</gene>